<dbReference type="EnsemblPlants" id="KQL09601">
    <property type="protein sequence ID" value="KQL09601"/>
    <property type="gene ID" value="SETIT_008254mg"/>
</dbReference>
<name>K3Y235_SETIT</name>
<feature type="region of interest" description="Disordered" evidence="1">
    <location>
        <begin position="1"/>
        <end position="42"/>
    </location>
</feature>
<reference evidence="3" key="1">
    <citation type="journal article" date="2012" name="Nat. Biotechnol.">
        <title>Reference genome sequence of the model plant Setaria.</title>
        <authorList>
            <person name="Bennetzen J.L."/>
            <person name="Schmutz J."/>
            <person name="Wang H."/>
            <person name="Percifield R."/>
            <person name="Hawkins J."/>
            <person name="Pontaroli A.C."/>
            <person name="Estep M."/>
            <person name="Feng L."/>
            <person name="Vaughn J.N."/>
            <person name="Grimwood J."/>
            <person name="Jenkins J."/>
            <person name="Barry K."/>
            <person name="Lindquist E."/>
            <person name="Hellsten U."/>
            <person name="Deshpande S."/>
            <person name="Wang X."/>
            <person name="Wu X."/>
            <person name="Mitros T."/>
            <person name="Triplett J."/>
            <person name="Yang X."/>
            <person name="Ye C.Y."/>
            <person name="Mauro-Herrera M."/>
            <person name="Wang L."/>
            <person name="Li P."/>
            <person name="Sharma M."/>
            <person name="Sharma R."/>
            <person name="Ronald P.C."/>
            <person name="Panaud O."/>
            <person name="Kellogg E.A."/>
            <person name="Brutnell T.P."/>
            <person name="Doust A.N."/>
            <person name="Tuskan G.A."/>
            <person name="Rokhsar D."/>
            <person name="Devos K.M."/>
        </authorList>
    </citation>
    <scope>NUCLEOTIDE SEQUENCE [LARGE SCALE GENOMIC DNA]</scope>
    <source>
        <strain evidence="3">cv. Yugu1</strain>
    </source>
</reference>
<evidence type="ECO:0000256" key="1">
    <source>
        <dbReference type="SAM" id="MobiDB-lite"/>
    </source>
</evidence>
<accession>K3Y235</accession>
<protein>
    <recommendedName>
        <fullName evidence="4">Ubiquitin-like protease family profile domain-containing protein</fullName>
    </recommendedName>
</protein>
<dbReference type="InterPro" id="IPR038765">
    <property type="entry name" value="Papain-like_cys_pep_sf"/>
</dbReference>
<dbReference type="OMA" id="SAFCRIM"/>
<evidence type="ECO:0008006" key="4">
    <source>
        <dbReference type="Google" id="ProtNLM"/>
    </source>
</evidence>
<evidence type="ECO:0000313" key="3">
    <source>
        <dbReference type="Proteomes" id="UP000004995"/>
    </source>
</evidence>
<feature type="compositionally biased region" description="Polar residues" evidence="1">
    <location>
        <begin position="26"/>
        <end position="40"/>
    </location>
</feature>
<dbReference type="EMBL" id="AGNK02002237">
    <property type="status" value="NOT_ANNOTATED_CDS"/>
    <property type="molecule type" value="Genomic_DNA"/>
</dbReference>
<dbReference type="AlphaFoldDB" id="K3Y235"/>
<dbReference type="Gramene" id="KQL09601">
    <property type="protein sequence ID" value="KQL09601"/>
    <property type="gene ID" value="SETIT_008254mg"/>
</dbReference>
<dbReference type="PANTHER" id="PTHR34835">
    <property type="entry name" value="OS07G0283600 PROTEIN-RELATED"/>
    <property type="match status" value="1"/>
</dbReference>
<dbReference type="eggNOG" id="KOG0778">
    <property type="taxonomic scope" value="Eukaryota"/>
</dbReference>
<dbReference type="HOGENOM" id="CLU_007688_0_0_1"/>
<dbReference type="Proteomes" id="UP000004995">
    <property type="component" value="Unassembled WGS sequence"/>
</dbReference>
<reference evidence="2" key="2">
    <citation type="submission" date="2018-08" db="UniProtKB">
        <authorList>
            <consortium name="EnsemblPlants"/>
        </authorList>
    </citation>
    <scope>IDENTIFICATION</scope>
    <source>
        <strain evidence="2">Yugu1</strain>
    </source>
</reference>
<dbReference type="SUPFAM" id="SSF54001">
    <property type="entry name" value="Cysteine proteinases"/>
    <property type="match status" value="1"/>
</dbReference>
<dbReference type="PANTHER" id="PTHR34835:SF60">
    <property type="entry name" value="OS10G0490300 PROTEIN"/>
    <property type="match status" value="1"/>
</dbReference>
<organism evidence="2 3">
    <name type="scientific">Setaria italica</name>
    <name type="common">Foxtail millet</name>
    <name type="synonym">Panicum italicum</name>
    <dbReference type="NCBI Taxonomy" id="4555"/>
    <lineage>
        <taxon>Eukaryota</taxon>
        <taxon>Viridiplantae</taxon>
        <taxon>Streptophyta</taxon>
        <taxon>Embryophyta</taxon>
        <taxon>Tracheophyta</taxon>
        <taxon>Spermatophyta</taxon>
        <taxon>Magnoliopsida</taxon>
        <taxon>Liliopsida</taxon>
        <taxon>Poales</taxon>
        <taxon>Poaceae</taxon>
        <taxon>PACMAD clade</taxon>
        <taxon>Panicoideae</taxon>
        <taxon>Panicodae</taxon>
        <taxon>Paniceae</taxon>
        <taxon>Cenchrinae</taxon>
        <taxon>Setaria</taxon>
    </lineage>
</organism>
<dbReference type="Gene3D" id="3.40.395.10">
    <property type="entry name" value="Adenoviral Proteinase, Chain A"/>
    <property type="match status" value="1"/>
</dbReference>
<dbReference type="InParanoid" id="K3Y235"/>
<dbReference type="FunCoup" id="K3Y235">
    <property type="interactions" value="11"/>
</dbReference>
<evidence type="ECO:0000313" key="2">
    <source>
        <dbReference type="EnsemblPlants" id="KQL09601"/>
    </source>
</evidence>
<sequence length="735" mass="83001">MTRKHSTHAADISSAESEDPDFEDVQCSQLPTFDSDSPNLVSDHEAQSNFKLIKKLKRELSSSSKHKSKRSKVTKNTDDGFTRFSATAFANLIDALTPHQRAVIEGYGFGSLLLFSKCSIPKKITTWIPRHVDSKSGDIILGGKVISLTKECINLVLGLPLSPKPFLADSNVGKSIVLSKFGKEHLPQVTFFAKKIIKQAEMFDEDVFVCFMVNALSSFLCSNTSLIPSPKYFGVFKDIDNAKNYDWCGLVLSWLLGHVKVFNRVNSSAGSSKSRQCLGGCIYYLDVMYLNHIDFCQRQVKPDIPWISVWKDSMIQFYSDLDKKSLGVYGHRPLLDYDSICYAQSGNTEVDHLMKKLVKMCNLDKSFDQIPLTQKDSVQKPVSDMLKFARLSHQQSKCISLSHSVSGDKNVIRIVNDYAPDSVSPPCSRRRSSIGLTLAENVHDMVQKADALYNANSNNFKSSIQTPSVRKIHVCPSNSSLDPESFQKFPDFKVRNSSTGGKVPIHGPRRLVVPSHFLADKIVTQSNKYHVSKSKIANYQATCSLASSSSSSENAVLFGGVRCTFWSLGEYLKRGGCVNNFVIVTFCYHFFCTPKGHPNDSKRHYFFSNISFLFIVDIKDSKFVFLDSYYTKNDEYHAYVKDQMYVCVSKHFEESELLYPRVPRQSESNEVDFGVFVMMFCENWELPRSPLANLFQEKDIPNIRIKIANDLVFSHKNNGNKDLVITFDHKAYDNQ</sequence>
<dbReference type="STRING" id="4555.K3Y235"/>
<keyword evidence="3" id="KW-1185">Reference proteome</keyword>
<proteinExistence type="predicted"/>